<dbReference type="EMBL" id="HF936418">
    <property type="protein sequence ID" value="CCX16522.1"/>
    <property type="molecule type" value="Genomic_DNA"/>
</dbReference>
<gene>
    <name evidence="2" type="ORF">PCON_03165</name>
</gene>
<feature type="compositionally biased region" description="Basic and acidic residues" evidence="1">
    <location>
        <begin position="88"/>
        <end position="101"/>
    </location>
</feature>
<keyword evidence="3" id="KW-1185">Reference proteome</keyword>
<feature type="compositionally biased region" description="Basic and acidic residues" evidence="1">
    <location>
        <begin position="115"/>
        <end position="126"/>
    </location>
</feature>
<accession>U4LBF0</accession>
<dbReference type="AlphaFoldDB" id="U4LBF0"/>
<feature type="compositionally biased region" description="Acidic residues" evidence="1">
    <location>
        <begin position="127"/>
        <end position="140"/>
    </location>
</feature>
<dbReference type="Gene3D" id="3.80.10.10">
    <property type="entry name" value="Ribonuclease Inhibitor"/>
    <property type="match status" value="1"/>
</dbReference>
<sequence>MPPKRTRKLEVFTEGEPTRRASPRNKRPLTEDARDALPPAKRAALGDKTKAANSRESSFRDGEGPQKGKRTVVKKGGKKGDENSEATRATRAEKKEVKKEETAEEESVAESQAEQAKEKEEYPKEELVDENGIEQPEETEVTTLDKKPKSTPIDQLRQVQEALKLAGISASHLDLTNPQAFAKLISSRDAWTPALLTFICRQPGLTTLDLSMPAPSPGSFSVPSCSPDLLLKPFFSFSISTSLTTLSFRNRYLTTSSISLLRMIPALVSLDLTATSITNHALYHLTVHTSLSLLNLNNNPSITDDVRPVFSALPSLRSLYLRGTSFTTPALRRLVTEDLPKGCRLLSIPAPTIEALNSRGERYCMEIPQGEGYLEDPAVVGNQGVEVLRRNLELHKRCNKDIQTSGTKVELAGRLRGVLEKRRGDEGILAVLGRET</sequence>
<evidence type="ECO:0000256" key="1">
    <source>
        <dbReference type="SAM" id="MobiDB-lite"/>
    </source>
</evidence>
<evidence type="ECO:0000313" key="3">
    <source>
        <dbReference type="Proteomes" id="UP000018144"/>
    </source>
</evidence>
<dbReference type="STRING" id="1076935.U4LBF0"/>
<reference evidence="2 3" key="1">
    <citation type="journal article" date="2013" name="PLoS Genet.">
        <title>The genome and development-dependent transcriptomes of Pyronema confluens: a window into fungal evolution.</title>
        <authorList>
            <person name="Traeger S."/>
            <person name="Altegoer F."/>
            <person name="Freitag M."/>
            <person name="Gabaldon T."/>
            <person name="Kempken F."/>
            <person name="Kumar A."/>
            <person name="Marcet-Houben M."/>
            <person name="Poggeler S."/>
            <person name="Stajich J.E."/>
            <person name="Nowrousian M."/>
        </authorList>
    </citation>
    <scope>NUCLEOTIDE SEQUENCE [LARGE SCALE GENOMIC DNA]</scope>
    <source>
        <strain evidence="3">CBS 100304</strain>
        <tissue evidence="2">Vegetative mycelium</tissue>
    </source>
</reference>
<feature type="region of interest" description="Disordered" evidence="1">
    <location>
        <begin position="1"/>
        <end position="153"/>
    </location>
</feature>
<protein>
    <submittedName>
        <fullName evidence="2">Uncharacterized protein</fullName>
    </submittedName>
</protein>
<dbReference type="eggNOG" id="ENOG502SBDF">
    <property type="taxonomic scope" value="Eukaryota"/>
</dbReference>
<feature type="compositionally biased region" description="Basic and acidic residues" evidence="1">
    <location>
        <begin position="8"/>
        <end position="19"/>
    </location>
</feature>
<organism evidence="2 3">
    <name type="scientific">Pyronema omphalodes (strain CBS 100304)</name>
    <name type="common">Pyronema confluens</name>
    <dbReference type="NCBI Taxonomy" id="1076935"/>
    <lineage>
        <taxon>Eukaryota</taxon>
        <taxon>Fungi</taxon>
        <taxon>Dikarya</taxon>
        <taxon>Ascomycota</taxon>
        <taxon>Pezizomycotina</taxon>
        <taxon>Pezizomycetes</taxon>
        <taxon>Pezizales</taxon>
        <taxon>Pyronemataceae</taxon>
        <taxon>Pyronema</taxon>
    </lineage>
</organism>
<dbReference type="InterPro" id="IPR032675">
    <property type="entry name" value="LRR_dom_sf"/>
</dbReference>
<proteinExistence type="predicted"/>
<dbReference type="SUPFAM" id="SSF52047">
    <property type="entry name" value="RNI-like"/>
    <property type="match status" value="1"/>
</dbReference>
<dbReference type="OrthoDB" id="120976at2759"/>
<feature type="compositionally biased region" description="Basic and acidic residues" evidence="1">
    <location>
        <begin position="57"/>
        <end position="66"/>
    </location>
</feature>
<evidence type="ECO:0000313" key="2">
    <source>
        <dbReference type="EMBL" id="CCX16522.1"/>
    </source>
</evidence>
<name>U4LBF0_PYROM</name>
<dbReference type="Proteomes" id="UP000018144">
    <property type="component" value="Unassembled WGS sequence"/>
</dbReference>
<feature type="compositionally biased region" description="Basic residues" evidence="1">
    <location>
        <begin position="67"/>
        <end position="77"/>
    </location>
</feature>